<feature type="compositionally biased region" description="Polar residues" evidence="1">
    <location>
        <begin position="301"/>
        <end position="310"/>
    </location>
</feature>
<evidence type="ECO:0000259" key="3">
    <source>
        <dbReference type="Pfam" id="PF00487"/>
    </source>
</evidence>
<accession>B4CXT9</accession>
<feature type="transmembrane region" description="Helical" evidence="2">
    <location>
        <begin position="179"/>
        <end position="205"/>
    </location>
</feature>
<dbReference type="RefSeq" id="WP_006978706.1">
    <property type="nucleotide sequence ID" value="NZ_ABVL01000003.1"/>
</dbReference>
<feature type="region of interest" description="Disordered" evidence="1">
    <location>
        <begin position="287"/>
        <end position="310"/>
    </location>
</feature>
<feature type="transmembrane region" description="Helical" evidence="2">
    <location>
        <begin position="25"/>
        <end position="44"/>
    </location>
</feature>
<gene>
    <name evidence="4" type="ORF">CfE428DRAFT_1380</name>
</gene>
<dbReference type="CDD" id="cd01060">
    <property type="entry name" value="Membrane-FADS-like"/>
    <property type="match status" value="1"/>
</dbReference>
<evidence type="ECO:0000313" key="4">
    <source>
        <dbReference type="EMBL" id="EDY21087.1"/>
    </source>
</evidence>
<dbReference type="EMBL" id="ABVL01000003">
    <property type="protein sequence ID" value="EDY21087.1"/>
    <property type="molecule type" value="Genomic_DNA"/>
</dbReference>
<organism evidence="4 5">
    <name type="scientific">Chthoniobacter flavus Ellin428</name>
    <dbReference type="NCBI Taxonomy" id="497964"/>
    <lineage>
        <taxon>Bacteria</taxon>
        <taxon>Pseudomonadati</taxon>
        <taxon>Verrucomicrobiota</taxon>
        <taxon>Spartobacteria</taxon>
        <taxon>Chthoniobacterales</taxon>
        <taxon>Chthoniobacteraceae</taxon>
        <taxon>Chthoniobacter</taxon>
    </lineage>
</organism>
<keyword evidence="2" id="KW-1133">Transmembrane helix</keyword>
<keyword evidence="5" id="KW-1185">Reference proteome</keyword>
<dbReference type="eggNOG" id="COG3239">
    <property type="taxonomic scope" value="Bacteria"/>
</dbReference>
<comment type="caution">
    <text evidence="4">The sequence shown here is derived from an EMBL/GenBank/DDBJ whole genome shotgun (WGS) entry which is preliminary data.</text>
</comment>
<evidence type="ECO:0000256" key="1">
    <source>
        <dbReference type="SAM" id="MobiDB-lite"/>
    </source>
</evidence>
<sequence length="310" mass="36113">MPAEPLRIEDVKTDSRIFAYTRWDAIPVALGVAHFAYFWLMFYLFPRAPLWVMLILGFIYAVSISWNINGISHNFIHNPYFRSPLANRLFSVMESVACCFSQSYYDVVHMQHHKGNSDRQDENGDTVDWLSIYRHGHDGQAENPWTYTFLSFFRDNPAEIARELGKRGPEEARWGKVELGAFIACLATVALLNWHYILFFLPFMYFGHCLSYLNGYYLHYGGNPDKPIAWGVSSYHKLYNWVWFYNGYHAEHHFRPKAHWTRMEALHRQIQDVQQREGVRVIKPPHALGFLDPDLPPRSETAGTTTPATS</sequence>
<keyword evidence="2" id="KW-0812">Transmembrane</keyword>
<protein>
    <submittedName>
        <fullName evidence="4">Fatty acid desaturase</fullName>
    </submittedName>
</protein>
<feature type="transmembrane region" description="Helical" evidence="2">
    <location>
        <begin position="50"/>
        <end position="68"/>
    </location>
</feature>
<evidence type="ECO:0000313" key="5">
    <source>
        <dbReference type="Proteomes" id="UP000005824"/>
    </source>
</evidence>
<dbReference type="Proteomes" id="UP000005824">
    <property type="component" value="Unassembled WGS sequence"/>
</dbReference>
<keyword evidence="2" id="KW-0472">Membrane</keyword>
<feature type="domain" description="Fatty acid desaturase" evidence="3">
    <location>
        <begin position="50"/>
        <end position="281"/>
    </location>
</feature>
<evidence type="ECO:0000256" key="2">
    <source>
        <dbReference type="SAM" id="Phobius"/>
    </source>
</evidence>
<dbReference type="InParanoid" id="B4CXT9"/>
<proteinExistence type="predicted"/>
<dbReference type="InterPro" id="IPR005804">
    <property type="entry name" value="FA_desaturase_dom"/>
</dbReference>
<dbReference type="AlphaFoldDB" id="B4CXT9"/>
<dbReference type="Pfam" id="PF00487">
    <property type="entry name" value="FA_desaturase"/>
    <property type="match status" value="1"/>
</dbReference>
<reference evidence="4 5" key="1">
    <citation type="journal article" date="2011" name="J. Bacteriol.">
        <title>Genome sequence of Chthoniobacter flavus Ellin428, an aerobic heterotrophic soil bacterium.</title>
        <authorList>
            <person name="Kant R."/>
            <person name="van Passel M.W."/>
            <person name="Palva A."/>
            <person name="Lucas S."/>
            <person name="Lapidus A."/>
            <person name="Glavina Del Rio T."/>
            <person name="Dalin E."/>
            <person name="Tice H."/>
            <person name="Bruce D."/>
            <person name="Goodwin L."/>
            <person name="Pitluck S."/>
            <person name="Larimer F.W."/>
            <person name="Land M.L."/>
            <person name="Hauser L."/>
            <person name="Sangwan P."/>
            <person name="de Vos W.M."/>
            <person name="Janssen P.H."/>
            <person name="Smidt H."/>
        </authorList>
    </citation>
    <scope>NUCLEOTIDE SEQUENCE [LARGE SCALE GENOMIC DNA]</scope>
    <source>
        <strain evidence="4 5">Ellin428</strain>
    </source>
</reference>
<name>B4CXT9_9BACT</name>
<dbReference type="STRING" id="497964.CfE428DRAFT_1380"/>
<dbReference type="GO" id="GO:0006629">
    <property type="term" value="P:lipid metabolic process"/>
    <property type="evidence" value="ECO:0007669"/>
    <property type="project" value="InterPro"/>
</dbReference>